<dbReference type="SMART" id="SM00062">
    <property type="entry name" value="PBPb"/>
    <property type="match status" value="1"/>
</dbReference>
<dbReference type="Proteomes" id="UP000598488">
    <property type="component" value="Unassembled WGS sequence"/>
</dbReference>
<proteinExistence type="inferred from homology"/>
<accession>A0ABS0ZAR0</accession>
<reference evidence="4 5" key="1">
    <citation type="submission" date="2020-12" db="EMBL/GenBank/DDBJ databases">
        <title>Comparative genome analysis of fungal antagonists Marinomonas ostreistagni 398 and M. spartinae 468.</title>
        <authorList>
            <person name="Fields J.L."/>
            <person name="Mavrodi O.V."/>
            <person name="Biber P.D."/>
            <person name="Indest K.J."/>
            <person name="Mavrodi D.V."/>
        </authorList>
    </citation>
    <scope>NUCLEOTIDE SEQUENCE [LARGE SCALE GENOMIC DNA]</scope>
    <source>
        <strain evidence="4 5">USM7</strain>
    </source>
</reference>
<evidence type="ECO:0000259" key="3">
    <source>
        <dbReference type="SMART" id="SM00062"/>
    </source>
</evidence>
<dbReference type="EMBL" id="JAEMUH010000005">
    <property type="protein sequence ID" value="MBJ7550313.1"/>
    <property type="molecule type" value="Genomic_DNA"/>
</dbReference>
<feature type="domain" description="Solute-binding protein family 3/N-terminal" evidence="3">
    <location>
        <begin position="37"/>
        <end position="249"/>
    </location>
</feature>
<protein>
    <submittedName>
        <fullName evidence="4">Transporter substrate-binding domain-containing protein</fullName>
    </submittedName>
</protein>
<evidence type="ECO:0000313" key="5">
    <source>
        <dbReference type="Proteomes" id="UP000598488"/>
    </source>
</evidence>
<keyword evidence="2" id="KW-0732">Signal</keyword>
<evidence type="ECO:0000256" key="2">
    <source>
        <dbReference type="ARBA" id="ARBA00022729"/>
    </source>
</evidence>
<comment type="caution">
    <text evidence="4">The sequence shown here is derived from an EMBL/GenBank/DDBJ whole genome shotgun (WGS) entry which is preliminary data.</text>
</comment>
<organism evidence="4 5">
    <name type="scientific">Marinomonas ostreistagni</name>
    <dbReference type="NCBI Taxonomy" id="359209"/>
    <lineage>
        <taxon>Bacteria</taxon>
        <taxon>Pseudomonadati</taxon>
        <taxon>Pseudomonadota</taxon>
        <taxon>Gammaproteobacteria</taxon>
        <taxon>Oceanospirillales</taxon>
        <taxon>Oceanospirillaceae</taxon>
        <taxon>Marinomonas</taxon>
    </lineage>
</organism>
<dbReference type="Gene3D" id="3.40.190.10">
    <property type="entry name" value="Periplasmic binding protein-like II"/>
    <property type="match status" value="2"/>
</dbReference>
<gene>
    <name evidence="4" type="ORF">JHD44_06440</name>
</gene>
<evidence type="ECO:0000256" key="1">
    <source>
        <dbReference type="ARBA" id="ARBA00010333"/>
    </source>
</evidence>
<name>A0ABS0ZAR0_9GAMM</name>
<dbReference type="PANTHER" id="PTHR35936:SF35">
    <property type="entry name" value="L-CYSTINE-BINDING PROTEIN TCYJ"/>
    <property type="match status" value="1"/>
</dbReference>
<dbReference type="SUPFAM" id="SSF53850">
    <property type="entry name" value="Periplasmic binding protein-like II"/>
    <property type="match status" value="1"/>
</dbReference>
<evidence type="ECO:0000313" key="4">
    <source>
        <dbReference type="EMBL" id="MBJ7550313.1"/>
    </source>
</evidence>
<comment type="similarity">
    <text evidence="1">Belongs to the bacterial solute-binding protein 3 family.</text>
</comment>
<dbReference type="InterPro" id="IPR001638">
    <property type="entry name" value="Solute-binding_3/MltF_N"/>
</dbReference>
<dbReference type="PANTHER" id="PTHR35936">
    <property type="entry name" value="MEMBRANE-BOUND LYTIC MUREIN TRANSGLYCOSYLASE F"/>
    <property type="match status" value="1"/>
</dbReference>
<dbReference type="Pfam" id="PF00497">
    <property type="entry name" value="SBP_bac_3"/>
    <property type="match status" value="1"/>
</dbReference>
<keyword evidence="5" id="KW-1185">Reference proteome</keyword>
<dbReference type="RefSeq" id="WP_199461946.1">
    <property type="nucleotide sequence ID" value="NZ_JAEMUH010000005.1"/>
</dbReference>
<sequence>MASVLWLSCLSFAQSEQLSIRQPLQGLSIRQPLQGLSVRICGTPAYPPVSWVSPNGQVQGVNAAVIRALLQPLGVQVDDQQNSNWRRCLKEVELGNVDIISGFRTEARQNFMTFLDTPVINESIYLYYPVDAPVSFSSWEDLAGLRVGVLMGDSFGDGPDEALRRYPVLEQVSTQNQNLLKLADKRLDAVPMGKLSGQLQIASLGLQGRIGYTATDVSDYWYVGVSNRSPLHAWLPELNERLRQILKSPALIRSLLQRQQALYLDSEQSQSKEAP</sequence>